<gene>
    <name evidence="3" type="primary">LOC112049671</name>
</gene>
<accession>A0A6J1NEK8</accession>
<evidence type="ECO:0000313" key="2">
    <source>
        <dbReference type="Proteomes" id="UP001652582"/>
    </source>
</evidence>
<feature type="signal peptide" evidence="1">
    <location>
        <begin position="1"/>
        <end position="15"/>
    </location>
</feature>
<feature type="chain" id="PRO_5047354507" evidence="1">
    <location>
        <begin position="16"/>
        <end position="110"/>
    </location>
</feature>
<keyword evidence="1" id="KW-0732">Signal</keyword>
<evidence type="ECO:0000313" key="3">
    <source>
        <dbReference type="RefSeq" id="XP_023943428.2"/>
    </source>
</evidence>
<dbReference type="OrthoDB" id="8113025at2759"/>
<evidence type="ECO:0000256" key="1">
    <source>
        <dbReference type="SAM" id="SignalP"/>
    </source>
</evidence>
<dbReference type="SUPFAM" id="SSF57567">
    <property type="entry name" value="Serine protease inhibitors"/>
    <property type="match status" value="1"/>
</dbReference>
<name>A0A6J1NEK8_BICAN</name>
<organism evidence="2 3">
    <name type="scientific">Bicyclus anynana</name>
    <name type="common">Squinting bush brown butterfly</name>
    <dbReference type="NCBI Taxonomy" id="110368"/>
    <lineage>
        <taxon>Eukaryota</taxon>
        <taxon>Metazoa</taxon>
        <taxon>Ecdysozoa</taxon>
        <taxon>Arthropoda</taxon>
        <taxon>Hexapoda</taxon>
        <taxon>Insecta</taxon>
        <taxon>Pterygota</taxon>
        <taxon>Neoptera</taxon>
        <taxon>Endopterygota</taxon>
        <taxon>Lepidoptera</taxon>
        <taxon>Glossata</taxon>
        <taxon>Ditrysia</taxon>
        <taxon>Papilionoidea</taxon>
        <taxon>Nymphalidae</taxon>
        <taxon>Satyrinae</taxon>
        <taxon>Satyrini</taxon>
        <taxon>Mycalesina</taxon>
        <taxon>Bicyclus</taxon>
    </lineage>
</organism>
<reference evidence="3" key="1">
    <citation type="submission" date="2025-08" db="UniProtKB">
        <authorList>
            <consortium name="RefSeq"/>
        </authorList>
    </citation>
    <scope>IDENTIFICATION</scope>
</reference>
<proteinExistence type="predicted"/>
<dbReference type="AlphaFoldDB" id="A0A6J1NEK8"/>
<dbReference type="GeneID" id="112049671"/>
<protein>
    <submittedName>
        <fullName evidence="3">Uncharacterized protein LOC112049671</fullName>
    </submittedName>
</protein>
<dbReference type="RefSeq" id="XP_023943428.2">
    <property type="nucleotide sequence ID" value="XM_024087660.2"/>
</dbReference>
<dbReference type="KEGG" id="bany:112049671"/>
<dbReference type="InterPro" id="IPR036084">
    <property type="entry name" value="Ser_inhib-like_sf"/>
</dbReference>
<sequence>MYVVVALCFVALASAMPDYRPCTYDTRGLCMHYCEEGTYSYNTGCGPMTPEPTCENPHPVATRYAICDYSACYCKPPTVRDTSSKKCVLLERCPPKEDHNIHDSHLYTKF</sequence>
<dbReference type="Proteomes" id="UP001652582">
    <property type="component" value="Chromosome 22"/>
</dbReference>
<keyword evidence="2" id="KW-1185">Reference proteome</keyword>
<dbReference type="Gene3D" id="2.10.25.10">
    <property type="entry name" value="Laminin"/>
    <property type="match status" value="1"/>
</dbReference>